<keyword evidence="2" id="KW-1185">Reference proteome</keyword>
<evidence type="ECO:0008006" key="3">
    <source>
        <dbReference type="Google" id="ProtNLM"/>
    </source>
</evidence>
<sequence length="99" mass="11387">MDWVTGLPPGGDKSYNTCLVIFDRFGETPIFLPCQNNDTAMDTALLVWNRVVSWIGIFTNTISYRDHKFTSALWTNSHQLFWNKAILLYSLPPTNQWSS</sequence>
<dbReference type="Proteomes" id="UP000765509">
    <property type="component" value="Unassembled WGS sequence"/>
</dbReference>
<dbReference type="OrthoDB" id="5592268at2759"/>
<dbReference type="AlphaFoldDB" id="A0A9Q3HP06"/>
<comment type="caution">
    <text evidence="1">The sequence shown here is derived from an EMBL/GenBank/DDBJ whole genome shotgun (WGS) entry which is preliminary data.</text>
</comment>
<gene>
    <name evidence="1" type="ORF">O181_052093</name>
</gene>
<proteinExistence type="predicted"/>
<reference evidence="1" key="1">
    <citation type="submission" date="2021-03" db="EMBL/GenBank/DDBJ databases">
        <title>Draft genome sequence of rust myrtle Austropuccinia psidii MF-1, a brazilian biotype.</title>
        <authorList>
            <person name="Quecine M.C."/>
            <person name="Pachon D.M.R."/>
            <person name="Bonatelli M.L."/>
            <person name="Correr F.H."/>
            <person name="Franceschini L.M."/>
            <person name="Leite T.F."/>
            <person name="Margarido G.R.A."/>
            <person name="Almeida C.A."/>
            <person name="Ferrarezi J.A."/>
            <person name="Labate C.A."/>
        </authorList>
    </citation>
    <scope>NUCLEOTIDE SEQUENCE</scope>
    <source>
        <strain evidence="1">MF-1</strain>
    </source>
</reference>
<dbReference type="SUPFAM" id="SSF53098">
    <property type="entry name" value="Ribonuclease H-like"/>
    <property type="match status" value="1"/>
</dbReference>
<evidence type="ECO:0000313" key="2">
    <source>
        <dbReference type="Proteomes" id="UP000765509"/>
    </source>
</evidence>
<dbReference type="InterPro" id="IPR012337">
    <property type="entry name" value="RNaseH-like_sf"/>
</dbReference>
<organism evidence="1 2">
    <name type="scientific">Austropuccinia psidii MF-1</name>
    <dbReference type="NCBI Taxonomy" id="1389203"/>
    <lineage>
        <taxon>Eukaryota</taxon>
        <taxon>Fungi</taxon>
        <taxon>Dikarya</taxon>
        <taxon>Basidiomycota</taxon>
        <taxon>Pucciniomycotina</taxon>
        <taxon>Pucciniomycetes</taxon>
        <taxon>Pucciniales</taxon>
        <taxon>Sphaerophragmiaceae</taxon>
        <taxon>Austropuccinia</taxon>
    </lineage>
</organism>
<name>A0A9Q3HP06_9BASI</name>
<protein>
    <recommendedName>
        <fullName evidence="3">Integrase catalytic domain-containing protein</fullName>
    </recommendedName>
</protein>
<accession>A0A9Q3HP06</accession>
<dbReference type="EMBL" id="AVOT02022764">
    <property type="protein sequence ID" value="MBW0512378.1"/>
    <property type="molecule type" value="Genomic_DNA"/>
</dbReference>
<evidence type="ECO:0000313" key="1">
    <source>
        <dbReference type="EMBL" id="MBW0512378.1"/>
    </source>
</evidence>